<dbReference type="Proteomes" id="UP000053820">
    <property type="component" value="Unassembled WGS sequence"/>
</dbReference>
<dbReference type="OrthoDB" id="2688393at2759"/>
<name>A0A0C9VZ85_9AGAM</name>
<gene>
    <name evidence="1" type="ORF">HYDPIDRAFT_29060</name>
</gene>
<dbReference type="EMBL" id="KN839849">
    <property type="protein sequence ID" value="KIJ63705.1"/>
    <property type="molecule type" value="Genomic_DNA"/>
</dbReference>
<sequence>MGGSTTQKEEEPEEQILAVEEDYAMDVDEEDFYGYGEVENLFKGARCTYGQAATFMDVFDSDEFAKERKENLFYPFSNHYNWQVRQWLLGSGLSMAAIDKFLSLHLMHLKSYPENQSP</sequence>
<evidence type="ECO:0000313" key="2">
    <source>
        <dbReference type="Proteomes" id="UP000053820"/>
    </source>
</evidence>
<dbReference type="AlphaFoldDB" id="A0A0C9VZ85"/>
<evidence type="ECO:0000313" key="1">
    <source>
        <dbReference type="EMBL" id="KIJ63705.1"/>
    </source>
</evidence>
<keyword evidence="2" id="KW-1185">Reference proteome</keyword>
<reference evidence="1 2" key="1">
    <citation type="submission" date="2014-04" db="EMBL/GenBank/DDBJ databases">
        <title>Evolutionary Origins and Diversification of the Mycorrhizal Mutualists.</title>
        <authorList>
            <consortium name="DOE Joint Genome Institute"/>
            <consortium name="Mycorrhizal Genomics Consortium"/>
            <person name="Kohler A."/>
            <person name="Kuo A."/>
            <person name="Nagy L.G."/>
            <person name="Floudas D."/>
            <person name="Copeland A."/>
            <person name="Barry K.W."/>
            <person name="Cichocki N."/>
            <person name="Veneault-Fourrey C."/>
            <person name="LaButti K."/>
            <person name="Lindquist E.A."/>
            <person name="Lipzen A."/>
            <person name="Lundell T."/>
            <person name="Morin E."/>
            <person name="Murat C."/>
            <person name="Riley R."/>
            <person name="Ohm R."/>
            <person name="Sun H."/>
            <person name="Tunlid A."/>
            <person name="Henrissat B."/>
            <person name="Grigoriev I.V."/>
            <person name="Hibbett D.S."/>
            <person name="Martin F."/>
        </authorList>
    </citation>
    <scope>NUCLEOTIDE SEQUENCE [LARGE SCALE GENOMIC DNA]</scope>
    <source>
        <strain evidence="1 2">MD-312</strain>
    </source>
</reference>
<accession>A0A0C9VZ85</accession>
<dbReference type="HOGENOM" id="CLU_2073468_0_0_1"/>
<organism evidence="1 2">
    <name type="scientific">Hydnomerulius pinastri MD-312</name>
    <dbReference type="NCBI Taxonomy" id="994086"/>
    <lineage>
        <taxon>Eukaryota</taxon>
        <taxon>Fungi</taxon>
        <taxon>Dikarya</taxon>
        <taxon>Basidiomycota</taxon>
        <taxon>Agaricomycotina</taxon>
        <taxon>Agaricomycetes</taxon>
        <taxon>Agaricomycetidae</taxon>
        <taxon>Boletales</taxon>
        <taxon>Boletales incertae sedis</taxon>
        <taxon>Leucogyrophana</taxon>
    </lineage>
</organism>
<proteinExistence type="predicted"/>
<protein>
    <submittedName>
        <fullName evidence="1">Uncharacterized protein</fullName>
    </submittedName>
</protein>